<keyword evidence="1" id="KW-0812">Transmembrane</keyword>
<organism evidence="2 3">
    <name type="scientific">Candidatus Avoscillospira avicola</name>
    <dbReference type="NCBI Taxonomy" id="2840706"/>
    <lineage>
        <taxon>Bacteria</taxon>
        <taxon>Bacillati</taxon>
        <taxon>Bacillota</taxon>
        <taxon>Clostridia</taxon>
        <taxon>Eubacteriales</taxon>
        <taxon>Oscillospiraceae</taxon>
        <taxon>Oscillospiraceae incertae sedis</taxon>
        <taxon>Candidatus Avoscillospira</taxon>
    </lineage>
</organism>
<dbReference type="PIRSF" id="PIRSF003203">
    <property type="entry name" value="AzlD"/>
    <property type="match status" value="1"/>
</dbReference>
<evidence type="ECO:0000313" key="2">
    <source>
        <dbReference type="EMBL" id="HIR50738.1"/>
    </source>
</evidence>
<feature type="transmembrane region" description="Helical" evidence="1">
    <location>
        <begin position="40"/>
        <end position="58"/>
    </location>
</feature>
<protein>
    <submittedName>
        <fullName evidence="2">Branched-chain amino acid transporter permease</fullName>
    </submittedName>
</protein>
<dbReference type="Proteomes" id="UP000824239">
    <property type="component" value="Unassembled WGS sequence"/>
</dbReference>
<name>A0A9D1IX50_9FIRM</name>
<gene>
    <name evidence="2" type="ORF">IAA53_05560</name>
</gene>
<evidence type="ECO:0000256" key="1">
    <source>
        <dbReference type="SAM" id="Phobius"/>
    </source>
</evidence>
<proteinExistence type="predicted"/>
<keyword evidence="1" id="KW-1133">Transmembrane helix</keyword>
<accession>A0A9D1IX50</accession>
<dbReference type="EMBL" id="DVHE01000046">
    <property type="protein sequence ID" value="HIR50738.1"/>
    <property type="molecule type" value="Genomic_DNA"/>
</dbReference>
<dbReference type="InterPro" id="IPR008407">
    <property type="entry name" value="Brnchd-chn_aa_trnsp_AzlD"/>
</dbReference>
<dbReference type="AlphaFoldDB" id="A0A9D1IX50"/>
<reference evidence="2" key="2">
    <citation type="journal article" date="2021" name="PeerJ">
        <title>Extensive microbial diversity within the chicken gut microbiome revealed by metagenomics and culture.</title>
        <authorList>
            <person name="Gilroy R."/>
            <person name="Ravi A."/>
            <person name="Getino M."/>
            <person name="Pursley I."/>
            <person name="Horton D.L."/>
            <person name="Alikhan N.F."/>
            <person name="Baker D."/>
            <person name="Gharbi K."/>
            <person name="Hall N."/>
            <person name="Watson M."/>
            <person name="Adriaenssens E.M."/>
            <person name="Foster-Nyarko E."/>
            <person name="Jarju S."/>
            <person name="Secka A."/>
            <person name="Antonio M."/>
            <person name="Oren A."/>
            <person name="Chaudhuri R.R."/>
            <person name="La Ragione R."/>
            <person name="Hildebrand F."/>
            <person name="Pallen M.J."/>
        </authorList>
    </citation>
    <scope>NUCLEOTIDE SEQUENCE</scope>
    <source>
        <strain evidence="2">ChiBcec15-4380</strain>
    </source>
</reference>
<sequence length="108" mass="11591">MTLTQQIITIGLVALGTMATRFLPFLLFPADKPTPPVVQYLGRVLPGAVFGLLVVYCLKNVSLLSGSHGIPEAIAIAAVVTLHLWKRQTLLSIAGGTILYMVLVQCVF</sequence>
<reference evidence="2" key="1">
    <citation type="submission" date="2020-10" db="EMBL/GenBank/DDBJ databases">
        <authorList>
            <person name="Gilroy R."/>
        </authorList>
    </citation>
    <scope>NUCLEOTIDE SEQUENCE</scope>
    <source>
        <strain evidence="2">ChiBcec15-4380</strain>
    </source>
</reference>
<dbReference type="Pfam" id="PF05437">
    <property type="entry name" value="AzlD"/>
    <property type="match status" value="1"/>
</dbReference>
<evidence type="ECO:0000313" key="3">
    <source>
        <dbReference type="Proteomes" id="UP000824239"/>
    </source>
</evidence>
<keyword evidence="1" id="KW-0472">Membrane</keyword>
<comment type="caution">
    <text evidence="2">The sequence shown here is derived from an EMBL/GenBank/DDBJ whole genome shotgun (WGS) entry which is preliminary data.</text>
</comment>
<feature type="transmembrane region" description="Helical" evidence="1">
    <location>
        <begin position="7"/>
        <end position="28"/>
    </location>
</feature>